<keyword evidence="5 12" id="KW-0349">Heme</keyword>
<keyword evidence="10 12" id="KW-0408">Iron</keyword>
<comment type="subcellular location">
    <subcellularLocation>
        <location evidence="3">Endoplasmic reticulum membrane</location>
        <topology evidence="3">Peripheral membrane protein</topology>
    </subcellularLocation>
    <subcellularLocation>
        <location evidence="2">Microsome membrane</location>
        <topology evidence="2">Peripheral membrane protein</topology>
    </subcellularLocation>
</comment>
<sequence>MWWELLALLLAALFLWDYLYMRKPYKMFEAAGVRGPPRAPLLGNGPLMLIGESAETMLDLTKRLINKHGKNVQMSMFQEYGFFTADPKMIEAILSNQQTITKNNLYSLLQGWLGTGLLLSTGKKWFRRRKIITPTFHFKILEQFVEVFDQQSAIMAEQLYDRADGKTVINMFPVACLAALDIIAETSMGVKINAQRSPDFPYVQSVKVVSNMMAERFMSPLQRFDFTMRIFFPLLHRKLQKNIKSMHDFTDKVIEERRDALQKSINEKSPTNVEEDDVGSKRRMALLDVLLQASVDGQPLSNTDIREEVDTFMFEGHDTTTSAISYTLYLLARHPEEQARAFAEIREVIGTDKTKPITMRDLGELKYLECVIKESLRLYSTVPMIGRHLSEEFTLDGKTFAAKTNVILLTYHAQRDPDYFPEPEKFNPERYNQENNSNIDVFAYAPFSAGPRNCIGQKFAMLEMKSTVSKMLRHFELLPLGEDVKPIMNLILRSTTGINLGLKPRVY</sequence>
<dbReference type="GO" id="GO:0004497">
    <property type="term" value="F:monooxygenase activity"/>
    <property type="evidence" value="ECO:0007669"/>
    <property type="project" value="UniProtKB-KW"/>
</dbReference>
<accession>A0A6P8X8B8</accession>
<organism evidence="14 15">
    <name type="scientific">Drosophila albomicans</name>
    <name type="common">Fruit fly</name>
    <dbReference type="NCBI Taxonomy" id="7291"/>
    <lineage>
        <taxon>Eukaryota</taxon>
        <taxon>Metazoa</taxon>
        <taxon>Ecdysozoa</taxon>
        <taxon>Arthropoda</taxon>
        <taxon>Hexapoda</taxon>
        <taxon>Insecta</taxon>
        <taxon>Pterygota</taxon>
        <taxon>Neoptera</taxon>
        <taxon>Endopterygota</taxon>
        <taxon>Diptera</taxon>
        <taxon>Brachycera</taxon>
        <taxon>Muscomorpha</taxon>
        <taxon>Ephydroidea</taxon>
        <taxon>Drosophilidae</taxon>
        <taxon>Drosophila</taxon>
    </lineage>
</organism>
<dbReference type="PANTHER" id="PTHR24291">
    <property type="entry name" value="CYTOCHROME P450 FAMILY 4"/>
    <property type="match status" value="1"/>
</dbReference>
<dbReference type="RefSeq" id="XP_034108208.1">
    <property type="nucleotide sequence ID" value="XM_034252317.2"/>
</dbReference>
<dbReference type="SUPFAM" id="SSF48264">
    <property type="entry name" value="Cytochrome P450"/>
    <property type="match status" value="1"/>
</dbReference>
<dbReference type="InterPro" id="IPR002401">
    <property type="entry name" value="Cyt_P450_E_grp-I"/>
</dbReference>
<dbReference type="PROSITE" id="PS00086">
    <property type="entry name" value="CYTOCHROME_P450"/>
    <property type="match status" value="1"/>
</dbReference>
<keyword evidence="9 13" id="KW-0560">Oxidoreductase</keyword>
<comment type="cofactor">
    <cofactor evidence="1 12">
        <name>heme</name>
        <dbReference type="ChEBI" id="CHEBI:30413"/>
    </cofactor>
</comment>
<evidence type="ECO:0000256" key="9">
    <source>
        <dbReference type="ARBA" id="ARBA00023002"/>
    </source>
</evidence>
<evidence type="ECO:0000313" key="14">
    <source>
        <dbReference type="Proteomes" id="UP000515160"/>
    </source>
</evidence>
<evidence type="ECO:0000256" key="5">
    <source>
        <dbReference type="ARBA" id="ARBA00022617"/>
    </source>
</evidence>
<evidence type="ECO:0000256" key="8">
    <source>
        <dbReference type="ARBA" id="ARBA00022848"/>
    </source>
</evidence>
<evidence type="ECO:0000256" key="3">
    <source>
        <dbReference type="ARBA" id="ARBA00004406"/>
    </source>
</evidence>
<dbReference type="InterPro" id="IPR036396">
    <property type="entry name" value="Cyt_P450_sf"/>
</dbReference>
<dbReference type="AlphaFoldDB" id="A0A6P8X8B8"/>
<reference evidence="15" key="1">
    <citation type="submission" date="2025-08" db="UniProtKB">
        <authorList>
            <consortium name="RefSeq"/>
        </authorList>
    </citation>
    <scope>IDENTIFICATION</scope>
    <source>
        <strain evidence="15">15112-1751.03</strain>
        <tissue evidence="15">Whole Adult</tissue>
    </source>
</reference>
<evidence type="ECO:0000256" key="11">
    <source>
        <dbReference type="ARBA" id="ARBA00023033"/>
    </source>
</evidence>
<keyword evidence="6 12" id="KW-0479">Metal-binding</keyword>
<dbReference type="PANTHER" id="PTHR24291:SF187">
    <property type="entry name" value="CYTOCHROME P450 4AE1-RELATED"/>
    <property type="match status" value="1"/>
</dbReference>
<gene>
    <name evidence="15" type="primary">LOC117570575</name>
</gene>
<dbReference type="GO" id="GO:0005506">
    <property type="term" value="F:iron ion binding"/>
    <property type="evidence" value="ECO:0007669"/>
    <property type="project" value="InterPro"/>
</dbReference>
<evidence type="ECO:0000256" key="1">
    <source>
        <dbReference type="ARBA" id="ARBA00001971"/>
    </source>
</evidence>
<dbReference type="InterPro" id="IPR017972">
    <property type="entry name" value="Cyt_P450_CS"/>
</dbReference>
<dbReference type="Proteomes" id="UP000515160">
    <property type="component" value="Chromosome 3"/>
</dbReference>
<keyword evidence="14" id="KW-1185">Reference proteome</keyword>
<dbReference type="PRINTS" id="PR00463">
    <property type="entry name" value="EP450I"/>
</dbReference>
<evidence type="ECO:0000256" key="12">
    <source>
        <dbReference type="PIRSR" id="PIRSR602401-1"/>
    </source>
</evidence>
<name>A0A6P8X8B8_DROAB</name>
<dbReference type="GO" id="GO:0020037">
    <property type="term" value="F:heme binding"/>
    <property type="evidence" value="ECO:0007669"/>
    <property type="project" value="InterPro"/>
</dbReference>
<dbReference type="GO" id="GO:0005789">
    <property type="term" value="C:endoplasmic reticulum membrane"/>
    <property type="evidence" value="ECO:0007669"/>
    <property type="project" value="UniProtKB-SubCell"/>
</dbReference>
<proteinExistence type="inferred from homology"/>
<evidence type="ECO:0000256" key="2">
    <source>
        <dbReference type="ARBA" id="ARBA00004174"/>
    </source>
</evidence>
<dbReference type="CDD" id="cd20628">
    <property type="entry name" value="CYP4"/>
    <property type="match status" value="1"/>
</dbReference>
<dbReference type="Gene3D" id="1.10.630.10">
    <property type="entry name" value="Cytochrome P450"/>
    <property type="match status" value="1"/>
</dbReference>
<dbReference type="InterPro" id="IPR050196">
    <property type="entry name" value="Cytochrome_P450_Monoox"/>
</dbReference>
<evidence type="ECO:0000256" key="6">
    <source>
        <dbReference type="ARBA" id="ARBA00022723"/>
    </source>
</evidence>
<dbReference type="FunFam" id="1.10.630.10:FF:000182">
    <property type="entry name" value="Cytochrome P450 3A4"/>
    <property type="match status" value="1"/>
</dbReference>
<dbReference type="OrthoDB" id="1470350at2759"/>
<evidence type="ECO:0000256" key="10">
    <source>
        <dbReference type="ARBA" id="ARBA00023004"/>
    </source>
</evidence>
<dbReference type="GeneID" id="117570575"/>
<feature type="binding site" description="axial binding residue" evidence="12">
    <location>
        <position position="454"/>
    </location>
    <ligand>
        <name>heme</name>
        <dbReference type="ChEBI" id="CHEBI:30413"/>
    </ligand>
    <ligandPart>
        <name>Fe</name>
        <dbReference type="ChEBI" id="CHEBI:18248"/>
    </ligandPart>
</feature>
<keyword evidence="11 13" id="KW-0503">Monooxygenase</keyword>
<evidence type="ECO:0000256" key="7">
    <source>
        <dbReference type="ARBA" id="ARBA00022824"/>
    </source>
</evidence>
<dbReference type="PRINTS" id="PR00385">
    <property type="entry name" value="P450"/>
</dbReference>
<dbReference type="GO" id="GO:0016705">
    <property type="term" value="F:oxidoreductase activity, acting on paired donors, with incorporation or reduction of molecular oxygen"/>
    <property type="evidence" value="ECO:0007669"/>
    <property type="project" value="InterPro"/>
</dbReference>
<evidence type="ECO:0000256" key="4">
    <source>
        <dbReference type="ARBA" id="ARBA00010617"/>
    </source>
</evidence>
<dbReference type="InterPro" id="IPR001128">
    <property type="entry name" value="Cyt_P450"/>
</dbReference>
<keyword evidence="8" id="KW-0492">Microsome</keyword>
<protein>
    <submittedName>
        <fullName evidence="15">LOW QUALITY PROTEIN: probable cytochrome P450 4d14</fullName>
    </submittedName>
</protein>
<evidence type="ECO:0000313" key="15">
    <source>
        <dbReference type="RefSeq" id="XP_034108208.1"/>
    </source>
</evidence>
<comment type="similarity">
    <text evidence="4 13">Belongs to the cytochrome P450 family.</text>
</comment>
<dbReference type="Pfam" id="PF00067">
    <property type="entry name" value="p450"/>
    <property type="match status" value="1"/>
</dbReference>
<evidence type="ECO:0000256" key="13">
    <source>
        <dbReference type="RuleBase" id="RU000461"/>
    </source>
</evidence>
<keyword evidence="7" id="KW-0256">Endoplasmic reticulum</keyword>